<comment type="similarity">
    <text evidence="9">In the N-terminal section; belongs to the precorrin methyltransferase family.</text>
</comment>
<dbReference type="GO" id="GO:0032259">
    <property type="term" value="P:methylation"/>
    <property type="evidence" value="ECO:0007669"/>
    <property type="project" value="UniProtKB-KW"/>
</dbReference>
<dbReference type="EC" id="1.3.1.76" evidence="1"/>
<reference evidence="14" key="1">
    <citation type="submission" date="2023-03" db="EMBL/GenBank/DDBJ databases">
        <title>Mating type loci evolution in Malassezia.</title>
        <authorList>
            <person name="Coelho M.A."/>
        </authorList>
    </citation>
    <scope>NUCLEOTIDE SEQUENCE</scope>
    <source>
        <strain evidence="14">CBS 11721</strain>
    </source>
</reference>
<feature type="domain" description="Siroheme synthase central" evidence="13">
    <location>
        <begin position="155"/>
        <end position="178"/>
    </location>
</feature>
<protein>
    <recommendedName>
        <fullName evidence="1">precorrin-2 dehydrogenase</fullName>
        <ecNumber evidence="1">1.3.1.76</ecNumber>
    </recommendedName>
</protein>
<gene>
    <name evidence="14" type="primary">MET1</name>
    <name evidence="14" type="ORF">MCUN1_001680</name>
</gene>
<dbReference type="InterPro" id="IPR035996">
    <property type="entry name" value="4pyrrol_Methylase_sf"/>
</dbReference>
<evidence type="ECO:0000256" key="6">
    <source>
        <dbReference type="ARBA" id="ARBA00023002"/>
    </source>
</evidence>
<dbReference type="InterPro" id="IPR006366">
    <property type="entry name" value="CobA/CysG_C"/>
</dbReference>
<dbReference type="GO" id="GO:0004851">
    <property type="term" value="F:uroporphyrin-III C-methyltransferase activity"/>
    <property type="evidence" value="ECO:0007669"/>
    <property type="project" value="TreeGrafter"/>
</dbReference>
<evidence type="ECO:0000313" key="15">
    <source>
        <dbReference type="Proteomes" id="UP001219933"/>
    </source>
</evidence>
<dbReference type="InterPro" id="IPR014776">
    <property type="entry name" value="4pyrrole_Mease_sub2"/>
</dbReference>
<keyword evidence="2" id="KW-0488">Methylation</keyword>
<dbReference type="SUPFAM" id="SSF53790">
    <property type="entry name" value="Tetrapyrrole methylase"/>
    <property type="match status" value="1"/>
</dbReference>
<organism evidence="14 15">
    <name type="scientific">Malassezia cuniculi</name>
    <dbReference type="NCBI Taxonomy" id="948313"/>
    <lineage>
        <taxon>Eukaryota</taxon>
        <taxon>Fungi</taxon>
        <taxon>Dikarya</taxon>
        <taxon>Basidiomycota</taxon>
        <taxon>Ustilaginomycotina</taxon>
        <taxon>Malasseziomycetes</taxon>
        <taxon>Malasseziales</taxon>
        <taxon>Malasseziaceae</taxon>
        <taxon>Malassezia</taxon>
    </lineage>
</organism>
<dbReference type="PANTHER" id="PTHR45790">
    <property type="entry name" value="SIROHEME SYNTHASE-RELATED"/>
    <property type="match status" value="1"/>
</dbReference>
<evidence type="ECO:0000256" key="3">
    <source>
        <dbReference type="ARBA" id="ARBA00022603"/>
    </source>
</evidence>
<dbReference type="Pfam" id="PF13241">
    <property type="entry name" value="NAD_binding_7"/>
    <property type="match status" value="1"/>
</dbReference>
<feature type="region of interest" description="Disordered" evidence="10">
    <location>
        <begin position="607"/>
        <end position="632"/>
    </location>
</feature>
<dbReference type="EMBL" id="CP119878">
    <property type="protein sequence ID" value="WFD34836.1"/>
    <property type="molecule type" value="Genomic_DNA"/>
</dbReference>
<evidence type="ECO:0000313" key="14">
    <source>
        <dbReference type="EMBL" id="WFD34836.1"/>
    </source>
</evidence>
<feature type="domain" description="Tetrapyrrole methylase" evidence="11">
    <location>
        <begin position="300"/>
        <end position="518"/>
    </location>
</feature>
<evidence type="ECO:0000256" key="2">
    <source>
        <dbReference type="ARBA" id="ARBA00022481"/>
    </source>
</evidence>
<dbReference type="AlphaFoldDB" id="A0AAF0EQQ9"/>
<dbReference type="Pfam" id="PF00590">
    <property type="entry name" value="TP_methylase"/>
    <property type="match status" value="1"/>
</dbReference>
<dbReference type="GO" id="GO:0019354">
    <property type="term" value="P:siroheme biosynthetic process"/>
    <property type="evidence" value="ECO:0007669"/>
    <property type="project" value="InterPro"/>
</dbReference>
<keyword evidence="3 14" id="KW-0489">Methyltransferase</keyword>
<dbReference type="Proteomes" id="UP001219933">
    <property type="component" value="Chromosome 2"/>
</dbReference>
<keyword evidence="5" id="KW-0949">S-adenosyl-L-methionine</keyword>
<proteinExistence type="inferred from homology"/>
<keyword evidence="6" id="KW-0560">Oxidoreductase</keyword>
<keyword evidence="7" id="KW-0520">NAD</keyword>
<evidence type="ECO:0000259" key="11">
    <source>
        <dbReference type="Pfam" id="PF00590"/>
    </source>
</evidence>
<evidence type="ECO:0000259" key="12">
    <source>
        <dbReference type="Pfam" id="PF14823"/>
    </source>
</evidence>
<keyword evidence="15" id="KW-1185">Reference proteome</keyword>
<dbReference type="Pfam" id="PF14824">
    <property type="entry name" value="Sirohm_synth_M"/>
    <property type="match status" value="1"/>
</dbReference>
<dbReference type="InterPro" id="IPR028162">
    <property type="entry name" value="Met8_C"/>
</dbReference>
<name>A0AAF0EQQ9_9BASI</name>
<dbReference type="Gene3D" id="3.30.950.10">
    <property type="entry name" value="Methyltransferase, Cobalt-precorrin-4 Transmethylase, Domain 2"/>
    <property type="match status" value="1"/>
</dbReference>
<dbReference type="GO" id="GO:0043115">
    <property type="term" value="F:precorrin-2 dehydrogenase activity"/>
    <property type="evidence" value="ECO:0007669"/>
    <property type="project" value="UniProtKB-EC"/>
</dbReference>
<keyword evidence="8" id="KW-0627">Porphyrin biosynthesis</keyword>
<accession>A0AAF0EQQ9</accession>
<evidence type="ECO:0000256" key="5">
    <source>
        <dbReference type="ARBA" id="ARBA00022691"/>
    </source>
</evidence>
<dbReference type="FunFam" id="3.40.1010.10:FF:000006">
    <property type="entry name" value="Siroheme synthase, putative"/>
    <property type="match status" value="1"/>
</dbReference>
<dbReference type="PANTHER" id="PTHR45790:SF6">
    <property type="entry name" value="UROPORPHYRINOGEN-III C-METHYLTRANSFERASE"/>
    <property type="match status" value="1"/>
</dbReference>
<dbReference type="SUPFAM" id="SSF75615">
    <property type="entry name" value="Siroheme synthase middle domains-like"/>
    <property type="match status" value="1"/>
</dbReference>
<evidence type="ECO:0000256" key="8">
    <source>
        <dbReference type="ARBA" id="ARBA00023244"/>
    </source>
</evidence>
<dbReference type="Gene3D" id="3.40.50.720">
    <property type="entry name" value="NAD(P)-binding Rossmann-like Domain"/>
    <property type="match status" value="1"/>
</dbReference>
<evidence type="ECO:0000256" key="10">
    <source>
        <dbReference type="SAM" id="MobiDB-lite"/>
    </source>
</evidence>
<dbReference type="CDD" id="cd11642">
    <property type="entry name" value="SUMT"/>
    <property type="match status" value="1"/>
</dbReference>
<dbReference type="InterPro" id="IPR000878">
    <property type="entry name" value="4pyrrol_Mease"/>
</dbReference>
<evidence type="ECO:0000256" key="1">
    <source>
        <dbReference type="ARBA" id="ARBA00012400"/>
    </source>
</evidence>
<dbReference type="InterPro" id="IPR028281">
    <property type="entry name" value="Sirohaem_synthase_central"/>
</dbReference>
<dbReference type="Gene3D" id="3.40.1010.10">
    <property type="entry name" value="Cobalt-precorrin-4 Transmethylase, Domain 1"/>
    <property type="match status" value="1"/>
</dbReference>
<evidence type="ECO:0000256" key="7">
    <source>
        <dbReference type="ARBA" id="ARBA00023027"/>
    </source>
</evidence>
<evidence type="ECO:0000256" key="4">
    <source>
        <dbReference type="ARBA" id="ARBA00022679"/>
    </source>
</evidence>
<feature type="domain" description="Siroheme biosynthesis protein Met8 C-terminal" evidence="12">
    <location>
        <begin position="233"/>
        <end position="275"/>
    </location>
</feature>
<dbReference type="InterPro" id="IPR014777">
    <property type="entry name" value="4pyrrole_Mease_sub1"/>
</dbReference>
<keyword evidence="4 14" id="KW-0808">Transferase</keyword>
<sequence>MAASLILAHRLEGRRVLIVGDRPSACARVKAVREAGGEPVIVWLDAAAHTCCEGPIHKVVESHVLFPDAAGDVEDAWAALVDSVDVDGSLMCVCVTDTQAKRIGERREAALRRCQVLATLCKRRRILLNVTDEPRLCDFSFPATHRFAAGDEQSSLQVSVATNGRGCRLAGRIRRQIIESLPADVGLAVERIGEMRRMARLGTVPCNAPNDAPEDCHEDDPRMSDAALGYASPEFDVRQRRMQWIAQISEYWPLESLASLTKEQMTELLNTAEDNAAGLPKTKRAKTESSPVQSKSMGHIFLLGAGPGHPGLLTVAAHSLLTSPNTDLVLSDKLVPAQVLALIPRATPLVIAKKFPGNADGAQSELIAQALEAARQGKVVVRLKQGDPFVYGRGGEELLACKNAGIPCTVLPGISSALAGPLMFDVPVTQRGASDSLALCTGVGRGGSRVSLYGYERGRTLLILMGVARLRAVVETLVTPDVDAAARSGAPYPPYMPIAVIERASSSDQRMIASTLDRIVEVIEERLPDGPRPPSMLIVGWTLLSLAGERAGNGVLDDASSENVAQLDQERVRRWLGNDGYRITEGLPAGFASLDALVPAASTDTHAVPRDASGWAPPRYSDRPTGGWTPGE</sequence>
<dbReference type="InterPro" id="IPR050161">
    <property type="entry name" value="Siro_Cobalamin_biosynth"/>
</dbReference>
<dbReference type="Pfam" id="PF14823">
    <property type="entry name" value="Sirohm_synth_C"/>
    <property type="match status" value="1"/>
</dbReference>
<evidence type="ECO:0000259" key="13">
    <source>
        <dbReference type="Pfam" id="PF14824"/>
    </source>
</evidence>
<evidence type="ECO:0000256" key="9">
    <source>
        <dbReference type="ARBA" id="ARBA00035662"/>
    </source>
</evidence>